<organism evidence="1 2">
    <name type="scientific">Hypoxylon rubiginosum</name>
    <dbReference type="NCBI Taxonomy" id="110542"/>
    <lineage>
        <taxon>Eukaryota</taxon>
        <taxon>Fungi</taxon>
        <taxon>Dikarya</taxon>
        <taxon>Ascomycota</taxon>
        <taxon>Pezizomycotina</taxon>
        <taxon>Sordariomycetes</taxon>
        <taxon>Xylariomycetidae</taxon>
        <taxon>Xylariales</taxon>
        <taxon>Hypoxylaceae</taxon>
        <taxon>Hypoxylon</taxon>
    </lineage>
</organism>
<evidence type="ECO:0000313" key="2">
    <source>
        <dbReference type="Proteomes" id="UP001497700"/>
    </source>
</evidence>
<proteinExistence type="predicted"/>
<evidence type="ECO:0000313" key="1">
    <source>
        <dbReference type="EMBL" id="KAI4859906.1"/>
    </source>
</evidence>
<name>A0ACB9YKY8_9PEZI</name>
<dbReference type="EMBL" id="MU393608">
    <property type="protein sequence ID" value="KAI4859906.1"/>
    <property type="molecule type" value="Genomic_DNA"/>
</dbReference>
<keyword evidence="2" id="KW-1185">Reference proteome</keyword>
<protein>
    <submittedName>
        <fullName evidence="1">MFS transporter</fullName>
    </submittedName>
</protein>
<dbReference type="Proteomes" id="UP001497700">
    <property type="component" value="Unassembled WGS sequence"/>
</dbReference>
<gene>
    <name evidence="1" type="ORF">F4820DRAFT_466240</name>
</gene>
<sequence>MDTAESTSPSETRSTDMSSDVHAQEQAQVVYPSVIKQSFIITGLLLGIFLAGLDISIISTAIPAITAEFNSLSQAGWYGSVFFLCYAAFQSIWGKAYKYIDMKYVFLAAIFVFEVGCLIGGVSPNSPALIVGRAIQGGGAAGILLGCYSISNFIAPPEKVPVIVGMIGTVFSIASVIGPLLGGVFTSGITWRWCFYINLPIGAVPFAFILFFFQTPAHAKVSQKAPLKEILLSFDPIGTVTFLASLICYFLALGWGGTEKSWNSPTIIGLLVGWILLTVVFFVNEAWQGEKALFVLRLMKMKDIFVGCVYLFFLYGAYFAVVYNIPTYFQATAGLSPRDSGIRTIPIICSTSIVTFISSVLFGKFGRYSPFLFIGAAISAVAGGLIYTFDVDTGLGKQIGYQIILGVGIGIVVQIPPIIAGVVSSNEDKAIALGAVLVTQFYSAALVIAASSAITNNLLIKSVPRYAPSVSVVDVLAVGPYDLERYFTGDDLRGIRQAYVDGLRGAWALGIALWGISFFTVFLAKWPGRMTPLDGQKDRGSVGSESGDGEKMSVPMVV</sequence>
<reference evidence="1 2" key="1">
    <citation type="journal article" date="2022" name="New Phytol.">
        <title>Ecological generalism drives hyperdiversity of secondary metabolite gene clusters in xylarialean endophytes.</title>
        <authorList>
            <person name="Franco M.E.E."/>
            <person name="Wisecaver J.H."/>
            <person name="Arnold A.E."/>
            <person name="Ju Y.M."/>
            <person name="Slot J.C."/>
            <person name="Ahrendt S."/>
            <person name="Moore L.P."/>
            <person name="Eastman K.E."/>
            <person name="Scott K."/>
            <person name="Konkel Z."/>
            <person name="Mondo S.J."/>
            <person name="Kuo A."/>
            <person name="Hayes R.D."/>
            <person name="Haridas S."/>
            <person name="Andreopoulos B."/>
            <person name="Riley R."/>
            <person name="LaButti K."/>
            <person name="Pangilinan J."/>
            <person name="Lipzen A."/>
            <person name="Amirebrahimi M."/>
            <person name="Yan J."/>
            <person name="Adam C."/>
            <person name="Keymanesh K."/>
            <person name="Ng V."/>
            <person name="Louie K."/>
            <person name="Northen T."/>
            <person name="Drula E."/>
            <person name="Henrissat B."/>
            <person name="Hsieh H.M."/>
            <person name="Youens-Clark K."/>
            <person name="Lutzoni F."/>
            <person name="Miadlikowska J."/>
            <person name="Eastwood D.C."/>
            <person name="Hamelin R.C."/>
            <person name="Grigoriev I.V."/>
            <person name="U'Ren J.M."/>
        </authorList>
    </citation>
    <scope>NUCLEOTIDE SEQUENCE [LARGE SCALE GENOMIC DNA]</scope>
    <source>
        <strain evidence="1 2">CBS 119005</strain>
    </source>
</reference>
<accession>A0ACB9YKY8</accession>
<comment type="caution">
    <text evidence="1">The sequence shown here is derived from an EMBL/GenBank/DDBJ whole genome shotgun (WGS) entry which is preliminary data.</text>
</comment>